<evidence type="ECO:0000313" key="2">
    <source>
        <dbReference type="EMBL" id="ACK49683.1"/>
    </source>
</evidence>
<dbReference type="OrthoDB" id="5291101at2"/>
<dbReference type="InterPro" id="IPR029044">
    <property type="entry name" value="Nucleotide-diphossugar_trans"/>
</dbReference>
<accession>B8EP95</accession>
<dbReference type="CAZy" id="GT2">
    <property type="family name" value="Glycosyltransferase Family 2"/>
</dbReference>
<feature type="domain" description="Glycosyltransferase 2-like" evidence="1">
    <location>
        <begin position="5"/>
        <end position="122"/>
    </location>
</feature>
<dbReference type="PANTHER" id="PTHR22916">
    <property type="entry name" value="GLYCOSYLTRANSFERASE"/>
    <property type="match status" value="1"/>
</dbReference>
<dbReference type="Gene3D" id="3.90.550.10">
    <property type="entry name" value="Spore Coat Polysaccharide Biosynthesis Protein SpsA, Chain A"/>
    <property type="match status" value="1"/>
</dbReference>
<evidence type="ECO:0000259" key="1">
    <source>
        <dbReference type="Pfam" id="PF00535"/>
    </source>
</evidence>
<organism evidence="2 3">
    <name type="scientific">Methylocella silvestris (strain DSM 15510 / CIP 108128 / LMG 27833 / NCIMB 13906 / BL2)</name>
    <dbReference type="NCBI Taxonomy" id="395965"/>
    <lineage>
        <taxon>Bacteria</taxon>
        <taxon>Pseudomonadati</taxon>
        <taxon>Pseudomonadota</taxon>
        <taxon>Alphaproteobacteria</taxon>
        <taxon>Hyphomicrobiales</taxon>
        <taxon>Beijerinckiaceae</taxon>
        <taxon>Methylocella</taxon>
    </lineage>
</organism>
<dbReference type="GO" id="GO:0016758">
    <property type="term" value="F:hexosyltransferase activity"/>
    <property type="evidence" value="ECO:0007669"/>
    <property type="project" value="UniProtKB-ARBA"/>
</dbReference>
<gene>
    <name evidence="2" type="ordered locus">Msil_0712</name>
</gene>
<dbReference type="Proteomes" id="UP000002257">
    <property type="component" value="Chromosome"/>
</dbReference>
<protein>
    <submittedName>
        <fullName evidence="2">Glycosyl transferase family 2</fullName>
    </submittedName>
</protein>
<dbReference type="AlphaFoldDB" id="B8EP95"/>
<dbReference type="PANTHER" id="PTHR22916:SF65">
    <property type="entry name" value="SLR1065 PROTEIN"/>
    <property type="match status" value="1"/>
</dbReference>
<dbReference type="SUPFAM" id="SSF53448">
    <property type="entry name" value="Nucleotide-diphospho-sugar transferases"/>
    <property type="match status" value="1"/>
</dbReference>
<dbReference type="eggNOG" id="COG1215">
    <property type="taxonomic scope" value="Bacteria"/>
</dbReference>
<evidence type="ECO:0000313" key="3">
    <source>
        <dbReference type="Proteomes" id="UP000002257"/>
    </source>
</evidence>
<proteinExistence type="predicted"/>
<sequence length="307" mass="34472">MRFNIVTSVFNGEAFLNETIMSVVSQAGNFSVRYHVQDAGSTDSTLKILEGWRQRFEQGFPISCSRVDFTFASERDGGVYDGLNKAFAQCGDADAMTWINADDRFEPGAFSTVATIFSSHPDVEWLTGRQTVLAESGENLYMSPLIPLPQKAIAAGIFDGRSVVSFIQQEGTFWRPRLWEKVGGLNANYRLAGDFDLWRRFSKHAPLVSVDAILGCFRTRSGQLSADRKSYYAEVDAAMSEADRIARKKATRLYKLRGYTYPVMVRHYGGPWACEPWPMSVLTFLGGRGFKLEHWRLQLARLVGLAD</sequence>
<dbReference type="EMBL" id="CP001280">
    <property type="protein sequence ID" value="ACK49683.1"/>
    <property type="molecule type" value="Genomic_DNA"/>
</dbReference>
<dbReference type="STRING" id="395965.Msil_0712"/>
<name>B8EP95_METSB</name>
<reference evidence="2 3" key="1">
    <citation type="journal article" date="2010" name="J. Bacteriol.">
        <title>Complete genome sequence of the aerobic facultative methanotroph Methylocella silvestris BL2.</title>
        <authorList>
            <person name="Chen Y."/>
            <person name="Crombie A."/>
            <person name="Rahman M.T."/>
            <person name="Dedysh S.N."/>
            <person name="Liesack W."/>
            <person name="Stott M.B."/>
            <person name="Alam M."/>
            <person name="Theisen A.R."/>
            <person name="Murrell J.C."/>
            <person name="Dunfield P.F."/>
        </authorList>
    </citation>
    <scope>NUCLEOTIDE SEQUENCE [LARGE SCALE GENOMIC DNA]</scope>
    <source>
        <strain evidence="3">DSM 15510 / CIP 108128 / LMG 27833 / NCIMB 13906 / BL2</strain>
    </source>
</reference>
<dbReference type="InterPro" id="IPR001173">
    <property type="entry name" value="Glyco_trans_2-like"/>
</dbReference>
<dbReference type="KEGG" id="msl:Msil_0712"/>
<keyword evidence="2" id="KW-0808">Transferase</keyword>
<dbReference type="Pfam" id="PF00535">
    <property type="entry name" value="Glycos_transf_2"/>
    <property type="match status" value="1"/>
</dbReference>
<dbReference type="HOGENOM" id="CLU_025996_21_0_5"/>
<keyword evidence="3" id="KW-1185">Reference proteome</keyword>